<evidence type="ECO:0000256" key="3">
    <source>
        <dbReference type="ARBA" id="ARBA00023163"/>
    </source>
</evidence>
<dbReference type="PANTHER" id="PTHR43537:SF24">
    <property type="entry name" value="GLUCONATE OPERON TRANSCRIPTIONAL REPRESSOR"/>
    <property type="match status" value="1"/>
</dbReference>
<dbReference type="OrthoDB" id="5182935at2"/>
<dbReference type="InterPro" id="IPR036388">
    <property type="entry name" value="WH-like_DNA-bd_sf"/>
</dbReference>
<evidence type="ECO:0000313" key="5">
    <source>
        <dbReference type="EMBL" id="PRZ41802.1"/>
    </source>
</evidence>
<proteinExistence type="predicted"/>
<dbReference type="Gene3D" id="1.20.120.530">
    <property type="entry name" value="GntR ligand-binding domain-like"/>
    <property type="match status" value="1"/>
</dbReference>
<dbReference type="SUPFAM" id="SSF46785">
    <property type="entry name" value="Winged helix' DNA-binding domain"/>
    <property type="match status" value="1"/>
</dbReference>
<reference evidence="5 6" key="1">
    <citation type="submission" date="2018-03" db="EMBL/GenBank/DDBJ databases">
        <title>Genomic Encyclopedia of Archaeal and Bacterial Type Strains, Phase II (KMG-II): from individual species to whole genera.</title>
        <authorList>
            <person name="Goeker M."/>
        </authorList>
    </citation>
    <scope>NUCLEOTIDE SEQUENCE [LARGE SCALE GENOMIC DNA]</scope>
    <source>
        <strain evidence="5 6">DSM 100065</strain>
    </source>
</reference>
<dbReference type="PROSITE" id="PS50949">
    <property type="entry name" value="HTH_GNTR"/>
    <property type="match status" value="1"/>
</dbReference>
<dbReference type="InterPro" id="IPR000524">
    <property type="entry name" value="Tscrpt_reg_HTH_GntR"/>
</dbReference>
<accession>A0A2T0ZZM7</accession>
<keyword evidence="2" id="KW-0238">DNA-binding</keyword>
<dbReference type="CDD" id="cd07377">
    <property type="entry name" value="WHTH_GntR"/>
    <property type="match status" value="1"/>
</dbReference>
<dbReference type="GO" id="GO:0003700">
    <property type="term" value="F:DNA-binding transcription factor activity"/>
    <property type="evidence" value="ECO:0007669"/>
    <property type="project" value="InterPro"/>
</dbReference>
<dbReference type="SUPFAM" id="SSF48008">
    <property type="entry name" value="GntR ligand-binding domain-like"/>
    <property type="match status" value="1"/>
</dbReference>
<dbReference type="AlphaFoldDB" id="A0A2T0ZZM7"/>
<feature type="domain" description="HTH gntR-type" evidence="4">
    <location>
        <begin position="5"/>
        <end position="72"/>
    </location>
</feature>
<organism evidence="5 6">
    <name type="scientific">Antricoccus suffuscus</name>
    <dbReference type="NCBI Taxonomy" id="1629062"/>
    <lineage>
        <taxon>Bacteria</taxon>
        <taxon>Bacillati</taxon>
        <taxon>Actinomycetota</taxon>
        <taxon>Actinomycetes</taxon>
        <taxon>Geodermatophilales</taxon>
        <taxon>Antricoccaceae</taxon>
        <taxon>Antricoccus</taxon>
    </lineage>
</organism>
<evidence type="ECO:0000259" key="4">
    <source>
        <dbReference type="PROSITE" id="PS50949"/>
    </source>
</evidence>
<dbReference type="PRINTS" id="PR00035">
    <property type="entry name" value="HTHGNTR"/>
</dbReference>
<dbReference type="Gene3D" id="1.10.10.10">
    <property type="entry name" value="Winged helix-like DNA-binding domain superfamily/Winged helix DNA-binding domain"/>
    <property type="match status" value="1"/>
</dbReference>
<keyword evidence="6" id="KW-1185">Reference proteome</keyword>
<dbReference type="GO" id="GO:0003677">
    <property type="term" value="F:DNA binding"/>
    <property type="evidence" value="ECO:0007669"/>
    <property type="project" value="UniProtKB-KW"/>
</dbReference>
<dbReference type="Pfam" id="PF00392">
    <property type="entry name" value="GntR"/>
    <property type="match status" value="1"/>
</dbReference>
<evidence type="ECO:0000313" key="6">
    <source>
        <dbReference type="Proteomes" id="UP000237752"/>
    </source>
</evidence>
<evidence type="ECO:0000256" key="2">
    <source>
        <dbReference type="ARBA" id="ARBA00023125"/>
    </source>
</evidence>
<dbReference type="SMART" id="SM00895">
    <property type="entry name" value="FCD"/>
    <property type="match status" value="1"/>
</dbReference>
<protein>
    <submittedName>
        <fullName evidence="5">GntR family transcriptional regulator</fullName>
    </submittedName>
</protein>
<keyword evidence="1" id="KW-0805">Transcription regulation</keyword>
<dbReference type="InterPro" id="IPR036390">
    <property type="entry name" value="WH_DNA-bd_sf"/>
</dbReference>
<dbReference type="InterPro" id="IPR008920">
    <property type="entry name" value="TF_FadR/GntR_C"/>
</dbReference>
<gene>
    <name evidence="5" type="ORF">CLV47_108161</name>
</gene>
<dbReference type="Proteomes" id="UP000237752">
    <property type="component" value="Unassembled WGS sequence"/>
</dbReference>
<evidence type="ECO:0000256" key="1">
    <source>
        <dbReference type="ARBA" id="ARBA00023015"/>
    </source>
</evidence>
<dbReference type="Pfam" id="PF07729">
    <property type="entry name" value="FCD"/>
    <property type="match status" value="1"/>
</dbReference>
<keyword evidence="3" id="KW-0804">Transcription</keyword>
<dbReference type="EMBL" id="PVUE01000008">
    <property type="protein sequence ID" value="PRZ41802.1"/>
    <property type="molecule type" value="Genomic_DNA"/>
</dbReference>
<dbReference type="RefSeq" id="WP_106349178.1">
    <property type="nucleotide sequence ID" value="NZ_PVUE01000008.1"/>
</dbReference>
<dbReference type="SMART" id="SM00345">
    <property type="entry name" value="HTH_GNTR"/>
    <property type="match status" value="1"/>
</dbReference>
<comment type="caution">
    <text evidence="5">The sequence shown here is derived from an EMBL/GenBank/DDBJ whole genome shotgun (WGS) entry which is preliminary data.</text>
</comment>
<name>A0A2T0ZZM7_9ACTN</name>
<dbReference type="InterPro" id="IPR011711">
    <property type="entry name" value="GntR_C"/>
</dbReference>
<dbReference type="PANTHER" id="PTHR43537">
    <property type="entry name" value="TRANSCRIPTIONAL REGULATOR, GNTR FAMILY"/>
    <property type="match status" value="1"/>
</dbReference>
<sequence>MATNRGNTQSAYAQIRRAIVEGRYKPGQRLIEQRIAEEFELSRTPVRESLRRLEAEGLVVSIPNRGSVVRSVSIEEISDLYGLRARLEAYAAELAAERFEDEHLSRMDEGISRFGKALKSLRGADLAGLRVLNEANSQIHGAIMDAARNDRLAQLLARTVDVPLVFQAFRQFQGGQRARSHLFHQLIRDAISGRDGPRAAALMTEHVLQGRDVLLAHLNDNPDVVDDIFGDYTLGDS</sequence>